<dbReference type="GO" id="GO:0005886">
    <property type="term" value="C:plasma membrane"/>
    <property type="evidence" value="ECO:0007669"/>
    <property type="project" value="UniProtKB-SubCell"/>
</dbReference>
<comment type="catalytic activity">
    <reaction evidence="1">
        <text>ATP + protein L-histidine = ADP + protein N-phospho-L-histidine.</text>
        <dbReference type="EC" id="2.7.13.3"/>
    </reaction>
</comment>
<evidence type="ECO:0000256" key="11">
    <source>
        <dbReference type="ARBA" id="ARBA00022989"/>
    </source>
</evidence>
<evidence type="ECO:0000256" key="1">
    <source>
        <dbReference type="ARBA" id="ARBA00000085"/>
    </source>
</evidence>
<evidence type="ECO:0000256" key="10">
    <source>
        <dbReference type="ARBA" id="ARBA00022840"/>
    </source>
</evidence>
<dbReference type="Pfam" id="PF02743">
    <property type="entry name" value="dCache_1"/>
    <property type="match status" value="1"/>
</dbReference>
<evidence type="ECO:0000256" key="14">
    <source>
        <dbReference type="SAM" id="Coils"/>
    </source>
</evidence>
<dbReference type="Gene3D" id="3.30.450.20">
    <property type="entry name" value="PAS domain"/>
    <property type="match status" value="2"/>
</dbReference>
<dbReference type="SMART" id="SM00388">
    <property type="entry name" value="HisKA"/>
    <property type="match status" value="1"/>
</dbReference>
<dbReference type="SUPFAM" id="SSF55874">
    <property type="entry name" value="ATPase domain of HSP90 chaperone/DNA topoisomerase II/histidine kinase"/>
    <property type="match status" value="1"/>
</dbReference>
<keyword evidence="11 16" id="KW-1133">Transmembrane helix</keyword>
<organism evidence="18 19">
    <name type="scientific">Paracoccus aminovorans</name>
    <dbReference type="NCBI Taxonomy" id="34004"/>
    <lineage>
        <taxon>Bacteria</taxon>
        <taxon>Pseudomonadati</taxon>
        <taxon>Pseudomonadota</taxon>
        <taxon>Alphaproteobacteria</taxon>
        <taxon>Rhodobacterales</taxon>
        <taxon>Paracoccaceae</taxon>
        <taxon>Paracoccus</taxon>
    </lineage>
</organism>
<evidence type="ECO:0000256" key="16">
    <source>
        <dbReference type="SAM" id="Phobius"/>
    </source>
</evidence>
<evidence type="ECO:0000256" key="6">
    <source>
        <dbReference type="ARBA" id="ARBA00022679"/>
    </source>
</evidence>
<evidence type="ECO:0000256" key="12">
    <source>
        <dbReference type="ARBA" id="ARBA00023012"/>
    </source>
</evidence>
<dbReference type="SUPFAM" id="SSF47384">
    <property type="entry name" value="Homodimeric domain of signal transducing histidine kinase"/>
    <property type="match status" value="1"/>
</dbReference>
<dbReference type="InterPro" id="IPR017055">
    <property type="entry name" value="Sig_transdc_His_kinase_DctB"/>
</dbReference>
<dbReference type="PRINTS" id="PR00344">
    <property type="entry name" value="BCTRLSENSOR"/>
</dbReference>
<keyword evidence="9 18" id="KW-0418">Kinase</keyword>
<evidence type="ECO:0000256" key="15">
    <source>
        <dbReference type="SAM" id="MobiDB-lite"/>
    </source>
</evidence>
<dbReference type="AlphaFoldDB" id="A0A1I3A9C6"/>
<dbReference type="Gene3D" id="1.10.287.130">
    <property type="match status" value="1"/>
</dbReference>
<dbReference type="InterPro" id="IPR033479">
    <property type="entry name" value="dCache_1"/>
</dbReference>
<dbReference type="GO" id="GO:0005524">
    <property type="term" value="F:ATP binding"/>
    <property type="evidence" value="ECO:0007669"/>
    <property type="project" value="UniProtKB-KW"/>
</dbReference>
<keyword evidence="19" id="KW-1185">Reference proteome</keyword>
<proteinExistence type="predicted"/>
<keyword evidence="12" id="KW-0902">Two-component regulatory system</keyword>
<dbReference type="Gene3D" id="3.30.565.10">
    <property type="entry name" value="Histidine kinase-like ATPase, C-terminal domain"/>
    <property type="match status" value="1"/>
</dbReference>
<evidence type="ECO:0000256" key="7">
    <source>
        <dbReference type="ARBA" id="ARBA00022692"/>
    </source>
</evidence>
<keyword evidence="14" id="KW-0175">Coiled coil</keyword>
<keyword evidence="5" id="KW-0597">Phosphoprotein</keyword>
<feature type="region of interest" description="Disordered" evidence="15">
    <location>
        <begin position="543"/>
        <end position="565"/>
    </location>
</feature>
<evidence type="ECO:0000256" key="4">
    <source>
        <dbReference type="ARBA" id="ARBA00022475"/>
    </source>
</evidence>
<evidence type="ECO:0000256" key="2">
    <source>
        <dbReference type="ARBA" id="ARBA00004651"/>
    </source>
</evidence>
<protein>
    <recommendedName>
        <fullName evidence="3">histidine kinase</fullName>
        <ecNumber evidence="3">2.7.13.3</ecNumber>
    </recommendedName>
</protein>
<keyword evidence="7 16" id="KW-0812">Transmembrane</keyword>
<feature type="domain" description="Histidine kinase" evidence="17">
    <location>
        <begin position="353"/>
        <end position="565"/>
    </location>
</feature>
<keyword evidence="8" id="KW-0547">Nucleotide-binding</keyword>
<evidence type="ECO:0000256" key="5">
    <source>
        <dbReference type="ARBA" id="ARBA00022553"/>
    </source>
</evidence>
<dbReference type="GO" id="GO:0000155">
    <property type="term" value="F:phosphorelay sensor kinase activity"/>
    <property type="evidence" value="ECO:0007669"/>
    <property type="project" value="InterPro"/>
</dbReference>
<keyword evidence="6" id="KW-0808">Transferase</keyword>
<dbReference type="CDD" id="cd00082">
    <property type="entry name" value="HisKA"/>
    <property type="match status" value="1"/>
</dbReference>
<dbReference type="PANTHER" id="PTHR43065:SF46">
    <property type="entry name" value="C4-DICARBOXYLATE TRANSPORT SENSOR PROTEIN DCTB"/>
    <property type="match status" value="1"/>
</dbReference>
<dbReference type="InterPro" id="IPR029151">
    <property type="entry name" value="Sensor-like_sf"/>
</dbReference>
<accession>A0A1I3A9C6</accession>
<name>A0A1I3A9C6_9RHOB</name>
<evidence type="ECO:0000256" key="13">
    <source>
        <dbReference type="ARBA" id="ARBA00023136"/>
    </source>
</evidence>
<reference evidence="18 19" key="1">
    <citation type="submission" date="2016-10" db="EMBL/GenBank/DDBJ databases">
        <authorList>
            <person name="de Groot N.N."/>
        </authorList>
    </citation>
    <scope>NUCLEOTIDE SEQUENCE [LARGE SCALE GENOMIC DNA]</scope>
    <source>
        <strain evidence="18 19">DSM 8537</strain>
    </source>
</reference>
<dbReference type="PIRSF" id="PIRSF036431">
    <property type="entry name" value="STHK_DctB"/>
    <property type="match status" value="1"/>
</dbReference>
<feature type="transmembrane region" description="Helical" evidence="16">
    <location>
        <begin position="262"/>
        <end position="286"/>
    </location>
</feature>
<dbReference type="EMBL" id="FOPU01000013">
    <property type="protein sequence ID" value="SFH46713.1"/>
    <property type="molecule type" value="Genomic_DNA"/>
</dbReference>
<evidence type="ECO:0000256" key="3">
    <source>
        <dbReference type="ARBA" id="ARBA00012438"/>
    </source>
</evidence>
<evidence type="ECO:0000256" key="8">
    <source>
        <dbReference type="ARBA" id="ARBA00022741"/>
    </source>
</evidence>
<dbReference type="InterPro" id="IPR036097">
    <property type="entry name" value="HisK_dim/P_sf"/>
</dbReference>
<keyword evidence="13 16" id="KW-0472">Membrane</keyword>
<dbReference type="InterPro" id="IPR004358">
    <property type="entry name" value="Sig_transdc_His_kin-like_C"/>
</dbReference>
<dbReference type="PANTHER" id="PTHR43065">
    <property type="entry name" value="SENSOR HISTIDINE KINASE"/>
    <property type="match status" value="1"/>
</dbReference>
<evidence type="ECO:0000259" key="17">
    <source>
        <dbReference type="PROSITE" id="PS50109"/>
    </source>
</evidence>
<dbReference type="InterPro" id="IPR005467">
    <property type="entry name" value="His_kinase_dom"/>
</dbReference>
<comment type="subcellular location">
    <subcellularLocation>
        <location evidence="2">Cell membrane</location>
        <topology evidence="2">Multi-pass membrane protein</topology>
    </subcellularLocation>
</comment>
<dbReference type="SMART" id="SM00387">
    <property type="entry name" value="HATPase_c"/>
    <property type="match status" value="1"/>
</dbReference>
<evidence type="ECO:0000313" key="18">
    <source>
        <dbReference type="EMBL" id="SFH46713.1"/>
    </source>
</evidence>
<evidence type="ECO:0000256" key="9">
    <source>
        <dbReference type="ARBA" id="ARBA00022777"/>
    </source>
</evidence>
<sequence>MRHRDPAVTADSMRALAAPRRLAAVLVVLALFLGLLALTFTLVRDRAVRDLGQRLEVTARTRVQALESVLAKQRAVAVVLSDDSLMREALADPAAGTAARASHKLERLSEATDSAVIYLLDRDGLAIAASNWNEEASFVGSNYGFRDYFSQALLRGEATQFALGTVSKRPGLYLSHDVAVAGRPRGVIVVKVEFDRTEANWSQAGERIFVTDAAGQVILSSTPALRFGPLPASGPGEVAAALPVPGADWRLVIRAPAAEATAAAVLATGTVGFLLSLALGGGVWAARARTRAARRAEAERRYRADLERAVDERTRDLTAEMRERRAAEQRLAQLQGEMVQANKLATLGQITAGVAHEVNTPLATIRLLAENGRQMLPEGAAPDVAGNLDQILRMSDRIAQITTELRGFARKATGELGPVALKEALDAALLLVASRRRAEGIRMVLPQIPPGLTVRAERVRLEQILVNLIQNAQEALSGRPDAELRIELHEQPDRVRLTIRDNGPGLAPGIAATLFTPFATSKPRGLGLGLVISREIARDFGGELTAAPSEPGQGASFHLDLPRLP</sequence>
<feature type="coiled-coil region" evidence="14">
    <location>
        <begin position="317"/>
        <end position="344"/>
    </location>
</feature>
<dbReference type="InterPro" id="IPR036890">
    <property type="entry name" value="HATPase_C_sf"/>
</dbReference>
<keyword evidence="10" id="KW-0067">ATP-binding</keyword>
<dbReference type="Gene3D" id="6.10.250.3020">
    <property type="match status" value="1"/>
</dbReference>
<dbReference type="InterPro" id="IPR003661">
    <property type="entry name" value="HisK_dim/P_dom"/>
</dbReference>
<dbReference type="Proteomes" id="UP000183635">
    <property type="component" value="Unassembled WGS sequence"/>
</dbReference>
<dbReference type="Pfam" id="PF02518">
    <property type="entry name" value="HATPase_c"/>
    <property type="match status" value="1"/>
</dbReference>
<evidence type="ECO:0000313" key="19">
    <source>
        <dbReference type="Proteomes" id="UP000183635"/>
    </source>
</evidence>
<dbReference type="EC" id="2.7.13.3" evidence="3"/>
<dbReference type="Pfam" id="PF00512">
    <property type="entry name" value="HisKA"/>
    <property type="match status" value="1"/>
</dbReference>
<keyword evidence="4" id="KW-1003">Cell membrane</keyword>
<dbReference type="STRING" id="34004.SAMN04488021_11352"/>
<dbReference type="PROSITE" id="PS50109">
    <property type="entry name" value="HIS_KIN"/>
    <property type="match status" value="1"/>
</dbReference>
<gene>
    <name evidence="18" type="ORF">SAMN04488021_11352</name>
</gene>
<dbReference type="SUPFAM" id="SSF103190">
    <property type="entry name" value="Sensory domain-like"/>
    <property type="match status" value="1"/>
</dbReference>
<dbReference type="InterPro" id="IPR003594">
    <property type="entry name" value="HATPase_dom"/>
</dbReference>